<dbReference type="Pfam" id="PF00560">
    <property type="entry name" value="LRR_1"/>
    <property type="match status" value="5"/>
</dbReference>
<gene>
    <name evidence="5" type="ORF">ILEXP_LOCUS39089</name>
    <name evidence="4" type="ORF">ILEXP_LOCUS5913</name>
</gene>
<proteinExistence type="inferred from homology"/>
<keyword evidence="2" id="KW-0433">Leucine-rich repeat</keyword>
<dbReference type="InterPro" id="IPR032675">
    <property type="entry name" value="LRR_dom_sf"/>
</dbReference>
<dbReference type="Proteomes" id="UP001642360">
    <property type="component" value="Unassembled WGS sequence"/>
</dbReference>
<dbReference type="EMBL" id="CAUOFW020000902">
    <property type="protein sequence ID" value="CAK9138566.1"/>
    <property type="molecule type" value="Genomic_DNA"/>
</dbReference>
<evidence type="ECO:0000256" key="2">
    <source>
        <dbReference type="ARBA" id="ARBA00022614"/>
    </source>
</evidence>
<dbReference type="InterPro" id="IPR001611">
    <property type="entry name" value="Leu-rich_rpt"/>
</dbReference>
<evidence type="ECO:0000313" key="6">
    <source>
        <dbReference type="Proteomes" id="UP001642360"/>
    </source>
</evidence>
<dbReference type="SUPFAM" id="SSF52058">
    <property type="entry name" value="L domain-like"/>
    <property type="match status" value="1"/>
</dbReference>
<sequence>MCKLRNLQELDLSRNSFEGNLSSCLSNLVSLRLLELSENNFAGTIPSTLFPSLKSIEYVSLSYNHFEGAFSFSLLANDSKLEVFELDSHNNNLKVKTENPPWRPLFQLKILRLSNCQVNLPSFLLYQYDLRAVNLSHNRLVGKIPTWLLVNSTRLEFLSLANNLLSGPLVLNADSKNLDMLWFDVFMNRIQGVVPFFIGSILPNLLLLNMSKNEFQGSIPPSLGDMRSLDLLSNNNLQGQLLPAKSNLTRLVALFLDNNGFSGEISSGLLNNTNLGLLDLSNNSLSGHISAWIDTSTLYRPLLCPEIL</sequence>
<comment type="caution">
    <text evidence="4">The sequence shown here is derived from an EMBL/GenBank/DDBJ whole genome shotgun (WGS) entry which is preliminary data.</text>
</comment>
<dbReference type="GO" id="GO:0051707">
    <property type="term" value="P:response to other organism"/>
    <property type="evidence" value="ECO:0007669"/>
    <property type="project" value="UniProtKB-ARBA"/>
</dbReference>
<keyword evidence="6" id="KW-1185">Reference proteome</keyword>
<dbReference type="Gene3D" id="3.80.10.10">
    <property type="entry name" value="Ribonuclease Inhibitor"/>
    <property type="match status" value="1"/>
</dbReference>
<protein>
    <submittedName>
        <fullName evidence="4">Uncharacterized protein</fullName>
    </submittedName>
</protein>
<evidence type="ECO:0000256" key="3">
    <source>
        <dbReference type="ARBA" id="ARBA00022737"/>
    </source>
</evidence>
<evidence type="ECO:0000256" key="1">
    <source>
        <dbReference type="ARBA" id="ARBA00009592"/>
    </source>
</evidence>
<evidence type="ECO:0000313" key="5">
    <source>
        <dbReference type="EMBL" id="CAK9169620.1"/>
    </source>
</evidence>
<reference evidence="4 6" key="1">
    <citation type="submission" date="2024-02" db="EMBL/GenBank/DDBJ databases">
        <authorList>
            <person name="Vignale AGUSTIN F."/>
            <person name="Sosa J E."/>
            <person name="Modenutti C."/>
        </authorList>
    </citation>
    <scope>NUCLEOTIDE SEQUENCE [LARGE SCALE GENOMIC DNA]</scope>
</reference>
<dbReference type="AlphaFoldDB" id="A0ABC8R2B3"/>
<accession>A0ABC8R2B3</accession>
<keyword evidence="3" id="KW-0677">Repeat</keyword>
<dbReference type="GO" id="GO:0006952">
    <property type="term" value="P:defense response"/>
    <property type="evidence" value="ECO:0007669"/>
    <property type="project" value="UniProtKB-ARBA"/>
</dbReference>
<evidence type="ECO:0000313" key="4">
    <source>
        <dbReference type="EMBL" id="CAK9138566.1"/>
    </source>
</evidence>
<dbReference type="InterPro" id="IPR051502">
    <property type="entry name" value="RLP_Defense_Trigger"/>
</dbReference>
<organism evidence="4 6">
    <name type="scientific">Ilex paraguariensis</name>
    <name type="common">yerba mate</name>
    <dbReference type="NCBI Taxonomy" id="185542"/>
    <lineage>
        <taxon>Eukaryota</taxon>
        <taxon>Viridiplantae</taxon>
        <taxon>Streptophyta</taxon>
        <taxon>Embryophyta</taxon>
        <taxon>Tracheophyta</taxon>
        <taxon>Spermatophyta</taxon>
        <taxon>Magnoliopsida</taxon>
        <taxon>eudicotyledons</taxon>
        <taxon>Gunneridae</taxon>
        <taxon>Pentapetalae</taxon>
        <taxon>asterids</taxon>
        <taxon>campanulids</taxon>
        <taxon>Aquifoliales</taxon>
        <taxon>Aquifoliaceae</taxon>
        <taxon>Ilex</taxon>
    </lineage>
</organism>
<name>A0ABC8R2B3_9AQUA</name>
<dbReference type="PANTHER" id="PTHR48062">
    <property type="entry name" value="RECEPTOR-LIKE PROTEIN 14"/>
    <property type="match status" value="1"/>
</dbReference>
<dbReference type="InterPro" id="IPR003591">
    <property type="entry name" value="Leu-rich_rpt_typical-subtyp"/>
</dbReference>
<dbReference type="EMBL" id="CAUOFW020005329">
    <property type="protein sequence ID" value="CAK9169620.1"/>
    <property type="molecule type" value="Genomic_DNA"/>
</dbReference>
<comment type="similarity">
    <text evidence="1">Belongs to the RLP family.</text>
</comment>
<dbReference type="PANTHER" id="PTHR48062:SF21">
    <property type="entry name" value="RECEPTOR-LIKE PROTEIN 12"/>
    <property type="match status" value="1"/>
</dbReference>
<dbReference type="SMART" id="SM00369">
    <property type="entry name" value="LRR_TYP"/>
    <property type="match status" value="4"/>
</dbReference>